<dbReference type="AlphaFoldDB" id="A0A0F9SK13"/>
<reference evidence="1" key="1">
    <citation type="journal article" date="2015" name="Nature">
        <title>Complex archaea that bridge the gap between prokaryotes and eukaryotes.</title>
        <authorList>
            <person name="Spang A."/>
            <person name="Saw J.H."/>
            <person name="Jorgensen S.L."/>
            <person name="Zaremba-Niedzwiedzka K."/>
            <person name="Martijn J."/>
            <person name="Lind A.E."/>
            <person name="van Eijk R."/>
            <person name="Schleper C."/>
            <person name="Guy L."/>
            <person name="Ettema T.J."/>
        </authorList>
    </citation>
    <scope>NUCLEOTIDE SEQUENCE</scope>
</reference>
<gene>
    <name evidence="1" type="ORF">LCGC14_0443000</name>
</gene>
<accession>A0A0F9SK13</accession>
<proteinExistence type="predicted"/>
<evidence type="ECO:0000313" key="1">
    <source>
        <dbReference type="EMBL" id="KKN69305.1"/>
    </source>
</evidence>
<organism evidence="1">
    <name type="scientific">marine sediment metagenome</name>
    <dbReference type="NCBI Taxonomy" id="412755"/>
    <lineage>
        <taxon>unclassified sequences</taxon>
        <taxon>metagenomes</taxon>
        <taxon>ecological metagenomes</taxon>
    </lineage>
</organism>
<name>A0A0F9SK13_9ZZZZ</name>
<protein>
    <submittedName>
        <fullName evidence="1">Uncharacterized protein</fullName>
    </submittedName>
</protein>
<comment type="caution">
    <text evidence="1">The sequence shown here is derived from an EMBL/GenBank/DDBJ whole genome shotgun (WGS) entry which is preliminary data.</text>
</comment>
<dbReference type="EMBL" id="LAZR01000429">
    <property type="protein sequence ID" value="KKN69305.1"/>
    <property type="molecule type" value="Genomic_DNA"/>
</dbReference>
<sequence>MSGAALRDRQGRFHRHGEWRLESSTLVGCHQRVTEETYACGGCGERERRAVKPVCSKCAEMANLRAERAAALEALEEAQRLFTEYGRHHLDCVLDHHAPGVRDCRCGYVSALRTVLGESE</sequence>